<dbReference type="AlphaFoldDB" id="A0A9D2DDN3"/>
<dbReference type="EC" id="3.1.3.5" evidence="5"/>
<evidence type="ECO:0000313" key="7">
    <source>
        <dbReference type="EMBL" id="HIZ15141.1"/>
    </source>
</evidence>
<protein>
    <recommendedName>
        <fullName evidence="5">5'-nucleotidase SurE</fullName>
        <ecNumber evidence="5">3.1.3.5</ecNumber>
    </recommendedName>
    <alternativeName>
        <fullName evidence="5">Nucleoside 5'-monophosphate phosphohydrolase</fullName>
    </alternativeName>
</protein>
<comment type="subcellular location">
    <subcellularLocation>
        <location evidence="5">Cytoplasm</location>
    </subcellularLocation>
</comment>
<dbReference type="GO" id="GO:0005737">
    <property type="term" value="C:cytoplasm"/>
    <property type="evidence" value="ECO:0007669"/>
    <property type="project" value="UniProtKB-SubCell"/>
</dbReference>
<comment type="catalytic activity">
    <reaction evidence="1 5">
        <text>a ribonucleoside 5'-phosphate + H2O = a ribonucleoside + phosphate</text>
        <dbReference type="Rhea" id="RHEA:12484"/>
        <dbReference type="ChEBI" id="CHEBI:15377"/>
        <dbReference type="ChEBI" id="CHEBI:18254"/>
        <dbReference type="ChEBI" id="CHEBI:43474"/>
        <dbReference type="ChEBI" id="CHEBI:58043"/>
        <dbReference type="EC" id="3.1.3.5"/>
    </reaction>
</comment>
<evidence type="ECO:0000313" key="8">
    <source>
        <dbReference type="Proteomes" id="UP000824014"/>
    </source>
</evidence>
<dbReference type="GO" id="GO:0000166">
    <property type="term" value="F:nucleotide binding"/>
    <property type="evidence" value="ECO:0007669"/>
    <property type="project" value="UniProtKB-KW"/>
</dbReference>
<evidence type="ECO:0000256" key="2">
    <source>
        <dbReference type="ARBA" id="ARBA00011062"/>
    </source>
</evidence>
<dbReference type="InterPro" id="IPR002828">
    <property type="entry name" value="SurE-like_Pase/nucleotidase"/>
</dbReference>
<comment type="caution">
    <text evidence="7">The sequence shown here is derived from an EMBL/GenBank/DDBJ whole genome shotgun (WGS) entry which is preliminary data.</text>
</comment>
<proteinExistence type="inferred from homology"/>
<reference evidence="7" key="2">
    <citation type="submission" date="2021-04" db="EMBL/GenBank/DDBJ databases">
        <authorList>
            <person name="Gilroy R."/>
        </authorList>
    </citation>
    <scope>NUCLEOTIDE SEQUENCE</scope>
    <source>
        <strain evidence="7">ChiHjej11B10-19426</strain>
    </source>
</reference>
<dbReference type="Gene3D" id="3.40.1210.10">
    <property type="entry name" value="Survival protein SurE-like phosphatase/nucleotidase"/>
    <property type="match status" value="1"/>
</dbReference>
<sequence>MKRPLIFLTNDDGVNARGLNLLIEAVRPYGRLIVVAPETVQSGMGHAITSNDPLYLRTVKESDDLSIYACSGTPVDCVKLGYDLIFADEQPVLNLSGINHGSNSAVSILYSGTMGAAIEASFYGAPSIGLSLTDHSEGADFDASLAFARKLIPDVLAADIREPLCLNVNIPVGRPESIRGWRVCRQNGGYWKETFVCRKAPHGKDYYWLTGDFCNTEPEATDTDEWALANGYISIVPVQIDLTNYRQMPLVERILR</sequence>
<comment type="function">
    <text evidence="5">Nucleotidase that shows phosphatase activity on nucleoside 5'-monophosphates.</text>
</comment>
<organism evidence="7 8">
    <name type="scientific">Candidatus Tidjanibacter faecipullorum</name>
    <dbReference type="NCBI Taxonomy" id="2838766"/>
    <lineage>
        <taxon>Bacteria</taxon>
        <taxon>Pseudomonadati</taxon>
        <taxon>Bacteroidota</taxon>
        <taxon>Bacteroidia</taxon>
        <taxon>Bacteroidales</taxon>
        <taxon>Rikenellaceae</taxon>
        <taxon>Tidjanibacter</taxon>
    </lineage>
</organism>
<dbReference type="PANTHER" id="PTHR30457">
    <property type="entry name" value="5'-NUCLEOTIDASE SURE"/>
    <property type="match status" value="1"/>
</dbReference>
<evidence type="ECO:0000256" key="3">
    <source>
        <dbReference type="ARBA" id="ARBA00022723"/>
    </source>
</evidence>
<accession>A0A9D2DDN3</accession>
<evidence type="ECO:0000256" key="1">
    <source>
        <dbReference type="ARBA" id="ARBA00000815"/>
    </source>
</evidence>
<keyword evidence="4 5" id="KW-0378">Hydrolase</keyword>
<comment type="similarity">
    <text evidence="2 5">Belongs to the SurE nucleotidase family.</text>
</comment>
<comment type="cofactor">
    <cofactor evidence="5">
        <name>a divalent metal cation</name>
        <dbReference type="ChEBI" id="CHEBI:60240"/>
    </cofactor>
    <text evidence="5">Binds 1 divalent metal cation per subunit.</text>
</comment>
<feature type="binding site" evidence="5">
    <location>
        <position position="11"/>
    </location>
    <ligand>
        <name>a divalent metal cation</name>
        <dbReference type="ChEBI" id="CHEBI:60240"/>
    </ligand>
</feature>
<dbReference type="GO" id="GO:0008253">
    <property type="term" value="F:5'-nucleotidase activity"/>
    <property type="evidence" value="ECO:0007669"/>
    <property type="project" value="UniProtKB-UniRule"/>
</dbReference>
<dbReference type="Proteomes" id="UP000824014">
    <property type="component" value="Unassembled WGS sequence"/>
</dbReference>
<evidence type="ECO:0000256" key="4">
    <source>
        <dbReference type="ARBA" id="ARBA00022801"/>
    </source>
</evidence>
<dbReference type="Pfam" id="PF01975">
    <property type="entry name" value="SurE"/>
    <property type="match status" value="1"/>
</dbReference>
<dbReference type="EMBL" id="DXCC01000015">
    <property type="protein sequence ID" value="HIZ15141.1"/>
    <property type="molecule type" value="Genomic_DNA"/>
</dbReference>
<feature type="binding site" evidence="5">
    <location>
        <position position="42"/>
    </location>
    <ligand>
        <name>a divalent metal cation</name>
        <dbReference type="ChEBI" id="CHEBI:60240"/>
    </ligand>
</feature>
<dbReference type="HAMAP" id="MF_00060">
    <property type="entry name" value="SurE"/>
    <property type="match status" value="1"/>
</dbReference>
<reference evidence="7" key="1">
    <citation type="journal article" date="2021" name="PeerJ">
        <title>Extensive microbial diversity within the chicken gut microbiome revealed by metagenomics and culture.</title>
        <authorList>
            <person name="Gilroy R."/>
            <person name="Ravi A."/>
            <person name="Getino M."/>
            <person name="Pursley I."/>
            <person name="Horton D.L."/>
            <person name="Alikhan N.F."/>
            <person name="Baker D."/>
            <person name="Gharbi K."/>
            <person name="Hall N."/>
            <person name="Watson M."/>
            <person name="Adriaenssens E.M."/>
            <person name="Foster-Nyarko E."/>
            <person name="Jarju S."/>
            <person name="Secka A."/>
            <person name="Antonio M."/>
            <person name="Oren A."/>
            <person name="Chaudhuri R.R."/>
            <person name="La Ragione R."/>
            <person name="Hildebrand F."/>
            <person name="Pallen M.J."/>
        </authorList>
    </citation>
    <scope>NUCLEOTIDE SEQUENCE</scope>
    <source>
        <strain evidence="7">ChiHjej11B10-19426</strain>
    </source>
</reference>
<dbReference type="GO" id="GO:0046872">
    <property type="term" value="F:metal ion binding"/>
    <property type="evidence" value="ECO:0007669"/>
    <property type="project" value="UniProtKB-UniRule"/>
</dbReference>
<dbReference type="PANTHER" id="PTHR30457:SF0">
    <property type="entry name" value="PHOSPHATASE, PUTATIVE (AFU_ORTHOLOGUE AFUA_4G01070)-RELATED"/>
    <property type="match status" value="1"/>
</dbReference>
<feature type="binding site" evidence="5">
    <location>
        <position position="12"/>
    </location>
    <ligand>
        <name>a divalent metal cation</name>
        <dbReference type="ChEBI" id="CHEBI:60240"/>
    </ligand>
</feature>
<keyword evidence="5" id="KW-0547">Nucleotide-binding</keyword>
<gene>
    <name evidence="5 7" type="primary">surE</name>
    <name evidence="7" type="ORF">H9816_04455</name>
</gene>
<name>A0A9D2DDN3_9BACT</name>
<dbReference type="InterPro" id="IPR030048">
    <property type="entry name" value="SurE"/>
</dbReference>
<dbReference type="SUPFAM" id="SSF64167">
    <property type="entry name" value="SurE-like"/>
    <property type="match status" value="1"/>
</dbReference>
<feature type="binding site" evidence="5">
    <location>
        <position position="99"/>
    </location>
    <ligand>
        <name>a divalent metal cation</name>
        <dbReference type="ChEBI" id="CHEBI:60240"/>
    </ligand>
</feature>
<keyword evidence="5" id="KW-0963">Cytoplasm</keyword>
<keyword evidence="3 5" id="KW-0479">Metal-binding</keyword>
<dbReference type="NCBIfam" id="TIGR00087">
    <property type="entry name" value="surE"/>
    <property type="match status" value="1"/>
</dbReference>
<evidence type="ECO:0000256" key="5">
    <source>
        <dbReference type="HAMAP-Rule" id="MF_00060"/>
    </source>
</evidence>
<evidence type="ECO:0000259" key="6">
    <source>
        <dbReference type="Pfam" id="PF01975"/>
    </source>
</evidence>
<feature type="domain" description="Survival protein SurE-like phosphatase/nucleotidase" evidence="6">
    <location>
        <begin position="6"/>
        <end position="192"/>
    </location>
</feature>
<dbReference type="NCBIfam" id="NF001492">
    <property type="entry name" value="PRK00346.2-2"/>
    <property type="match status" value="1"/>
</dbReference>
<dbReference type="InterPro" id="IPR036523">
    <property type="entry name" value="SurE-like_sf"/>
</dbReference>